<dbReference type="GO" id="GO:0032259">
    <property type="term" value="P:methylation"/>
    <property type="evidence" value="ECO:0007669"/>
    <property type="project" value="UniProtKB-KW"/>
</dbReference>
<dbReference type="GO" id="GO:0008168">
    <property type="term" value="F:methyltransferase activity"/>
    <property type="evidence" value="ECO:0007669"/>
    <property type="project" value="UniProtKB-KW"/>
</dbReference>
<evidence type="ECO:0000256" key="4">
    <source>
        <dbReference type="ARBA" id="ARBA00022588"/>
    </source>
</evidence>
<evidence type="ECO:0000259" key="25">
    <source>
        <dbReference type="PROSITE" id="PS50280"/>
    </source>
</evidence>
<keyword evidence="7" id="KW-0949">S-adenosyl-L-methionine</keyword>
<evidence type="ECO:0000259" key="24">
    <source>
        <dbReference type="PROSITE" id="PS50157"/>
    </source>
</evidence>
<evidence type="ECO:0000256" key="23">
    <source>
        <dbReference type="SAM" id="MobiDB-lite"/>
    </source>
</evidence>
<dbReference type="GO" id="GO:0000978">
    <property type="term" value="F:RNA polymerase II cis-regulatory region sequence-specific DNA binding"/>
    <property type="evidence" value="ECO:0007669"/>
    <property type="project" value="TreeGrafter"/>
</dbReference>
<keyword evidence="9" id="KW-0677">Repeat</keyword>
<evidence type="ECO:0000256" key="21">
    <source>
        <dbReference type="ARBA" id="ARBA00082169"/>
    </source>
</evidence>
<evidence type="ECO:0000256" key="10">
    <source>
        <dbReference type="ARBA" id="ARBA00022771"/>
    </source>
</evidence>
<keyword evidence="27" id="KW-1185">Reference proteome</keyword>
<dbReference type="PROSITE" id="PS50280">
    <property type="entry name" value="SET"/>
    <property type="match status" value="1"/>
</dbReference>
<dbReference type="GO" id="GO:0005737">
    <property type="term" value="C:cytoplasm"/>
    <property type="evidence" value="ECO:0007669"/>
    <property type="project" value="TreeGrafter"/>
</dbReference>
<feature type="domain" description="C2H2-type" evidence="24">
    <location>
        <begin position="664"/>
        <end position="691"/>
    </location>
</feature>
<feature type="domain" description="C2H2-type" evidence="24">
    <location>
        <begin position="608"/>
        <end position="635"/>
    </location>
</feature>
<feature type="compositionally biased region" description="Polar residues" evidence="23">
    <location>
        <begin position="758"/>
        <end position="771"/>
    </location>
</feature>
<dbReference type="GO" id="GO:0045087">
    <property type="term" value="P:innate immune response"/>
    <property type="evidence" value="ECO:0007669"/>
    <property type="project" value="UniProtKB-KW"/>
</dbReference>
<reference evidence="27" key="1">
    <citation type="journal article" date="2018" name="PLoS ONE">
        <title>Chinook salmon (Oncorhynchus tshawytscha) genome and transcriptome.</title>
        <authorList>
            <person name="Christensen K.A."/>
            <person name="Leong J.S."/>
            <person name="Sakhrani D."/>
            <person name="Biagi C.A."/>
            <person name="Minkley D.R."/>
            <person name="Withler R.E."/>
            <person name="Rondeau E.B."/>
            <person name="Koop B.F."/>
            <person name="Devlin R.H."/>
        </authorList>
    </citation>
    <scope>NUCLEOTIDE SEQUENCE [LARGE SCALE GENOMIC DNA]</scope>
</reference>
<evidence type="ECO:0000256" key="22">
    <source>
        <dbReference type="PROSITE-ProRule" id="PRU00042"/>
    </source>
</evidence>
<keyword evidence="13" id="KW-0805">Transcription regulation</keyword>
<dbReference type="GeneID" id="112249828"/>
<feature type="domain" description="SET" evidence="25">
    <location>
        <begin position="143"/>
        <end position="259"/>
    </location>
</feature>
<dbReference type="GeneTree" id="ENSGT00940000154798"/>
<evidence type="ECO:0000256" key="2">
    <source>
        <dbReference type="ARBA" id="ARBA00022491"/>
    </source>
</evidence>
<dbReference type="FunFam" id="3.30.160.60:FF:000262">
    <property type="entry name" value="PR domain zinc finger protein 1"/>
    <property type="match status" value="1"/>
</dbReference>
<dbReference type="CDD" id="cd19187">
    <property type="entry name" value="PR-SET_PRDM1"/>
    <property type="match status" value="1"/>
</dbReference>
<comment type="subunit">
    <text evidence="18">Interacts with PRMT5. Interacts with FBXO10. Interacts with FBXO11. Interacts with multiple nuclear sumoylation E3 ligases, including CBX4, PIAS1, PIAS2, PIAS3, PIAS4, PML and RNF4, but not RANBP2. Interacts with LDB1, SMARCD3 and SMARCC1. Interacts with EEIG1; following TNFSF11/RANKL stimulation in bone marrow-derived macrophages, the interaction promotes the binding of PRDM1/BLIMP1 to the gene promoter of IRF8.</text>
</comment>
<feature type="compositionally biased region" description="Polar residues" evidence="23">
    <location>
        <begin position="48"/>
        <end position="72"/>
    </location>
</feature>
<evidence type="ECO:0000256" key="17">
    <source>
        <dbReference type="ARBA" id="ARBA00023242"/>
    </source>
</evidence>
<keyword evidence="11" id="KW-0862">Zinc</keyword>
<dbReference type="KEGG" id="otw:112249828"/>
<dbReference type="PROSITE" id="PS00028">
    <property type="entry name" value="ZINC_FINGER_C2H2_1"/>
    <property type="match status" value="3"/>
</dbReference>
<feature type="domain" description="C2H2-type" evidence="24">
    <location>
        <begin position="636"/>
        <end position="663"/>
    </location>
</feature>
<evidence type="ECO:0000256" key="20">
    <source>
        <dbReference type="ARBA" id="ARBA00078797"/>
    </source>
</evidence>
<reference evidence="26" key="3">
    <citation type="submission" date="2025-09" db="UniProtKB">
        <authorList>
            <consortium name="Ensembl"/>
        </authorList>
    </citation>
    <scope>IDENTIFICATION</scope>
</reference>
<evidence type="ECO:0000256" key="15">
    <source>
        <dbReference type="ARBA" id="ARBA00023130"/>
    </source>
</evidence>
<dbReference type="Ensembl" id="ENSOTST00005153298.1">
    <property type="protein sequence ID" value="ENSOTSP00005148753.1"/>
    <property type="gene ID" value="ENSOTSG00005068822.1"/>
</dbReference>
<sequence length="771" mass="85935">MIQTSPDRERKRKGKKARERQGDRVRESEREREREGSRGSTRRHWRRTQITCPMCGSSQGFTASSQHSTVMLTSDSSPSPHTTVVTTPTMSDSDPQDPDMTHWSEAEFQERCTYIVKDHTMDEEPENHPENQDKTKAERSLPRNLVLKRCLDSAEVLGVTSRELIPKGTRFGPLVGQSYTNDTVPKDANRNYFWRVFSEGRLHHILDGLDEEKSNWMRYVNPARCHGDQNLVACQTGMAIYFYTMRAVPQGQELLVWYCPELANRLNYTPPGELATERIEHNQVCGKRGYSMSEILRKEPTKPHSTCPLLPESTLSPTCSPVLPLSPRLVFPTYPPILYCAPPIPRRTLDSSPVTPHMHFPVNPTPGVSITPKHYPESSVPGQMYLSQRCSPYRIPHYPLGLNSIQPHTYPLCSDRLAPHIPLPPHMLPFEGYPHFLHPSANGHKELPVSLTTTHKDLSLTNGSRDMPFALTKKHVICLTTSGRKHLGDLMPSPKQYLKNLTVTPTNNIIDSKHAPASSTFDNQPLPATSRASSMASSPLAPRGGSPPAGLAASSDDLPSKPTSALLSSSHSAEEGAGDLRKARRGRRVIGYKTLSYPLTRKNGKIRYECNVCSKIFGQLSNLKVHLRVHSGERPFRCQTCTKDFTQLAHLQKHLLVHTGEKPHECQVCRKRFSSTSNLKTHLRLHSGERPYQCKLCSGPIHPNMFTLSSTSACTLSSTHTGAHSVHALNSTTASSRCTSRASALLAPPSQVPPPQLKSFTASTPRWNSST</sequence>
<feature type="region of interest" description="Disordered" evidence="23">
    <location>
        <begin position="747"/>
        <end position="771"/>
    </location>
</feature>
<evidence type="ECO:0000256" key="3">
    <source>
        <dbReference type="ARBA" id="ARBA00022499"/>
    </source>
</evidence>
<keyword evidence="5" id="KW-0489">Methyltransferase</keyword>
<keyword evidence="2" id="KW-0678">Repressor</keyword>
<comment type="subcellular location">
    <subcellularLocation>
        <location evidence="1">Nucleus</location>
    </subcellularLocation>
</comment>
<gene>
    <name evidence="26" type="primary">LOC112249828</name>
</gene>
<dbReference type="SMART" id="SM00317">
    <property type="entry name" value="SET"/>
    <property type="match status" value="1"/>
</dbReference>
<dbReference type="PANTHER" id="PTHR16515">
    <property type="entry name" value="PR DOMAIN ZINC FINGER PROTEIN"/>
    <property type="match status" value="1"/>
</dbReference>
<evidence type="ECO:0000313" key="27">
    <source>
        <dbReference type="Proteomes" id="UP000694402"/>
    </source>
</evidence>
<dbReference type="Pfam" id="PF00096">
    <property type="entry name" value="zf-C2H2"/>
    <property type="match status" value="3"/>
</dbReference>
<evidence type="ECO:0000313" key="26">
    <source>
        <dbReference type="Ensembl" id="ENSOTSP00005148753.1"/>
    </source>
</evidence>
<dbReference type="GO" id="GO:0001227">
    <property type="term" value="F:DNA-binding transcription repressor activity, RNA polymerase II-specific"/>
    <property type="evidence" value="ECO:0007669"/>
    <property type="project" value="InterPro"/>
</dbReference>
<dbReference type="GO" id="GO:0008270">
    <property type="term" value="F:zinc ion binding"/>
    <property type="evidence" value="ECO:0007669"/>
    <property type="project" value="UniProtKB-KW"/>
</dbReference>
<proteinExistence type="predicted"/>
<dbReference type="FunFam" id="3.30.160.60:FF:000132">
    <property type="entry name" value="PR domain zinc finger protein 1"/>
    <property type="match status" value="1"/>
</dbReference>
<dbReference type="InterPro" id="IPR044413">
    <property type="entry name" value="PRDM1_PR-SET"/>
</dbReference>
<keyword evidence="10 22" id="KW-0863">Zinc-finger</keyword>
<dbReference type="RefSeq" id="XP_042177402.1">
    <property type="nucleotide sequence ID" value="XM_042321468.1"/>
</dbReference>
<dbReference type="PANTHER" id="PTHR16515:SF68">
    <property type="entry name" value="PR DOMAIN ZINC FINGER PROTEIN 1"/>
    <property type="match status" value="1"/>
</dbReference>
<keyword evidence="17" id="KW-0539">Nucleus</keyword>
<dbReference type="InterPro" id="IPR050331">
    <property type="entry name" value="Zinc_finger"/>
</dbReference>
<evidence type="ECO:0000256" key="9">
    <source>
        <dbReference type="ARBA" id="ARBA00022737"/>
    </source>
</evidence>
<keyword evidence="8" id="KW-0479">Metal-binding</keyword>
<evidence type="ECO:0000256" key="12">
    <source>
        <dbReference type="ARBA" id="ARBA00022859"/>
    </source>
</evidence>
<evidence type="ECO:0000256" key="7">
    <source>
        <dbReference type="ARBA" id="ARBA00022691"/>
    </source>
</evidence>
<dbReference type="FunFam" id="3.30.160.60:FF:000211">
    <property type="entry name" value="PR domain zinc finger protein 1"/>
    <property type="match status" value="1"/>
</dbReference>
<dbReference type="InterPro" id="IPR001214">
    <property type="entry name" value="SET_dom"/>
</dbReference>
<keyword evidence="14" id="KW-0238">DNA-binding</keyword>
<reference evidence="26" key="2">
    <citation type="submission" date="2025-08" db="UniProtKB">
        <authorList>
            <consortium name="Ensembl"/>
        </authorList>
    </citation>
    <scope>IDENTIFICATION</scope>
</reference>
<evidence type="ECO:0000256" key="8">
    <source>
        <dbReference type="ARBA" id="ARBA00022723"/>
    </source>
</evidence>
<keyword evidence="15" id="KW-1064">Adaptive immunity</keyword>
<dbReference type="InterPro" id="IPR013087">
    <property type="entry name" value="Znf_C2H2_type"/>
</dbReference>
<dbReference type="PROSITE" id="PS50157">
    <property type="entry name" value="ZINC_FINGER_C2H2_2"/>
    <property type="match status" value="3"/>
</dbReference>
<dbReference type="Proteomes" id="UP000694402">
    <property type="component" value="Unassembled WGS sequence"/>
</dbReference>
<accession>A0AAZ3S6N2</accession>
<feature type="compositionally biased region" description="Basic and acidic residues" evidence="23">
    <location>
        <begin position="572"/>
        <end position="581"/>
    </location>
</feature>
<evidence type="ECO:0000256" key="11">
    <source>
        <dbReference type="ARBA" id="ARBA00022833"/>
    </source>
</evidence>
<feature type="region of interest" description="Disordered" evidence="23">
    <location>
        <begin position="509"/>
        <end position="582"/>
    </location>
</feature>
<feature type="compositionally biased region" description="Low complexity" evidence="23">
    <location>
        <begin position="73"/>
        <end position="93"/>
    </location>
</feature>
<keyword evidence="12" id="KW-0391">Immunity</keyword>
<keyword evidence="6" id="KW-0808">Transferase</keyword>
<keyword evidence="4" id="KW-0399">Innate immunity</keyword>
<keyword evidence="3" id="KW-1017">Isopeptide bond</keyword>
<dbReference type="GO" id="GO:0005634">
    <property type="term" value="C:nucleus"/>
    <property type="evidence" value="ECO:0007669"/>
    <property type="project" value="UniProtKB-SubCell"/>
</dbReference>
<evidence type="ECO:0000256" key="1">
    <source>
        <dbReference type="ARBA" id="ARBA00004123"/>
    </source>
</evidence>
<dbReference type="SMART" id="SM00355">
    <property type="entry name" value="ZnF_C2H2"/>
    <property type="match status" value="3"/>
</dbReference>
<protein>
    <recommendedName>
        <fullName evidence="19">PR domain zinc finger protein 1</fullName>
    </recommendedName>
    <alternativeName>
        <fullName evidence="20">Beta-interferon gene positive regulatory domain I-binding factor</fullName>
    </alternativeName>
    <alternativeName>
        <fullName evidence="21">PR domain-containing protein 1</fullName>
    </alternativeName>
</protein>
<dbReference type="GO" id="GO:0045165">
    <property type="term" value="P:cell fate commitment"/>
    <property type="evidence" value="ECO:0007669"/>
    <property type="project" value="TreeGrafter"/>
</dbReference>
<evidence type="ECO:0000256" key="5">
    <source>
        <dbReference type="ARBA" id="ARBA00022603"/>
    </source>
</evidence>
<keyword evidence="16" id="KW-0804">Transcription</keyword>
<evidence type="ECO:0000256" key="6">
    <source>
        <dbReference type="ARBA" id="ARBA00022679"/>
    </source>
</evidence>
<dbReference type="AlphaFoldDB" id="A0AAZ3S6N2"/>
<feature type="compositionally biased region" description="Polar residues" evidence="23">
    <location>
        <begin position="517"/>
        <end position="537"/>
    </location>
</feature>
<evidence type="ECO:0000256" key="13">
    <source>
        <dbReference type="ARBA" id="ARBA00023015"/>
    </source>
</evidence>
<organism evidence="26 27">
    <name type="scientific">Oncorhynchus tshawytscha</name>
    <name type="common">Chinook salmon</name>
    <name type="synonym">Salmo tshawytscha</name>
    <dbReference type="NCBI Taxonomy" id="74940"/>
    <lineage>
        <taxon>Eukaryota</taxon>
        <taxon>Metazoa</taxon>
        <taxon>Chordata</taxon>
        <taxon>Craniata</taxon>
        <taxon>Vertebrata</taxon>
        <taxon>Euteleostomi</taxon>
        <taxon>Actinopterygii</taxon>
        <taxon>Neopterygii</taxon>
        <taxon>Teleostei</taxon>
        <taxon>Protacanthopterygii</taxon>
        <taxon>Salmoniformes</taxon>
        <taxon>Salmonidae</taxon>
        <taxon>Salmoninae</taxon>
        <taxon>Oncorhynchus</taxon>
    </lineage>
</organism>
<evidence type="ECO:0000256" key="14">
    <source>
        <dbReference type="ARBA" id="ARBA00023125"/>
    </source>
</evidence>
<evidence type="ECO:0000256" key="19">
    <source>
        <dbReference type="ARBA" id="ARBA00067594"/>
    </source>
</evidence>
<dbReference type="FunFam" id="2.170.270.10:FF:000019">
    <property type="entry name" value="PR domain zinc finger protein 1"/>
    <property type="match status" value="1"/>
</dbReference>
<name>A0AAZ3S6N2_ONCTS</name>
<evidence type="ECO:0000256" key="18">
    <source>
        <dbReference type="ARBA" id="ARBA00063130"/>
    </source>
</evidence>
<dbReference type="GO" id="GO:0002250">
    <property type="term" value="P:adaptive immune response"/>
    <property type="evidence" value="ECO:0007669"/>
    <property type="project" value="UniProtKB-KW"/>
</dbReference>
<feature type="compositionally biased region" description="Basic and acidic residues" evidence="23">
    <location>
        <begin position="19"/>
        <end position="37"/>
    </location>
</feature>
<dbReference type="Pfam" id="PF21549">
    <property type="entry name" value="PRDM2_PR"/>
    <property type="match status" value="1"/>
</dbReference>
<evidence type="ECO:0000256" key="16">
    <source>
        <dbReference type="ARBA" id="ARBA00023163"/>
    </source>
</evidence>
<feature type="region of interest" description="Disordered" evidence="23">
    <location>
        <begin position="1"/>
        <end position="99"/>
    </location>
</feature>